<evidence type="ECO:0000256" key="1">
    <source>
        <dbReference type="SAM" id="SignalP"/>
    </source>
</evidence>
<evidence type="ECO:0000313" key="3">
    <source>
        <dbReference type="Proteomes" id="UP000094329"/>
    </source>
</evidence>
<keyword evidence="1" id="KW-0732">Signal</keyword>
<feature type="chain" id="PRO_5046325795" description="C-type lysozyme inhibitor domain-containing protein" evidence="1">
    <location>
        <begin position="23"/>
        <end position="139"/>
    </location>
</feature>
<gene>
    <name evidence="2" type="ORF">BGC07_11590</name>
</gene>
<dbReference type="RefSeq" id="WP_069313242.1">
    <property type="nucleotide sequence ID" value="NZ_MDTU01000001.1"/>
</dbReference>
<reference evidence="2 3" key="1">
    <citation type="submission" date="2016-08" db="EMBL/GenBank/DDBJ databases">
        <title>Draft genome sequence of Candidatus Piscirickettsia litoralis, from seawater.</title>
        <authorList>
            <person name="Wan X."/>
            <person name="Lee A.J."/>
            <person name="Hou S."/>
            <person name="Donachie S.P."/>
        </authorList>
    </citation>
    <scope>NUCLEOTIDE SEQUENCE [LARGE SCALE GENOMIC DNA]</scope>
    <source>
        <strain evidence="2 3">Y2</strain>
    </source>
</reference>
<evidence type="ECO:0000313" key="2">
    <source>
        <dbReference type="EMBL" id="ODN43445.1"/>
    </source>
</evidence>
<keyword evidence="3" id="KW-1185">Reference proteome</keyword>
<organism evidence="2 3">
    <name type="scientific">Piscirickettsia litoralis</name>
    <dbReference type="NCBI Taxonomy" id="1891921"/>
    <lineage>
        <taxon>Bacteria</taxon>
        <taxon>Pseudomonadati</taxon>
        <taxon>Pseudomonadota</taxon>
        <taxon>Gammaproteobacteria</taxon>
        <taxon>Thiotrichales</taxon>
        <taxon>Piscirickettsiaceae</taxon>
        <taxon>Piscirickettsia</taxon>
    </lineage>
</organism>
<proteinExistence type="predicted"/>
<sequence>MKLIRLLAMTLTGCAIATASIASDTPPPLQGTQCQVGQQCTMSNGMAYFEISASRKSYGLYTCQIISGDKSNTHVVTVSTGKDAQNLYLARVGTRKFRLYIQEKAPIFRRYNGVGELKFVGTSSDAIWCKKNFKIQNDQ</sequence>
<comment type="caution">
    <text evidence="2">The sequence shown here is derived from an EMBL/GenBank/DDBJ whole genome shotgun (WGS) entry which is preliminary data.</text>
</comment>
<name>A0ABX3A7F3_9GAMM</name>
<protein>
    <recommendedName>
        <fullName evidence="4">C-type lysozyme inhibitor domain-containing protein</fullName>
    </recommendedName>
</protein>
<evidence type="ECO:0008006" key="4">
    <source>
        <dbReference type="Google" id="ProtNLM"/>
    </source>
</evidence>
<feature type="signal peptide" evidence="1">
    <location>
        <begin position="1"/>
        <end position="22"/>
    </location>
</feature>
<accession>A0ABX3A7F3</accession>
<dbReference type="EMBL" id="MDTU01000001">
    <property type="protein sequence ID" value="ODN43445.1"/>
    <property type="molecule type" value="Genomic_DNA"/>
</dbReference>
<dbReference type="Proteomes" id="UP000094329">
    <property type="component" value="Unassembled WGS sequence"/>
</dbReference>